<feature type="transmembrane region" description="Helical" evidence="5">
    <location>
        <begin position="145"/>
        <end position="169"/>
    </location>
</feature>
<evidence type="ECO:0000256" key="5">
    <source>
        <dbReference type="SAM" id="Phobius"/>
    </source>
</evidence>
<dbReference type="GO" id="GO:0022857">
    <property type="term" value="F:transmembrane transporter activity"/>
    <property type="evidence" value="ECO:0007669"/>
    <property type="project" value="InterPro"/>
</dbReference>
<dbReference type="InterPro" id="IPR011701">
    <property type="entry name" value="MFS"/>
</dbReference>
<dbReference type="InterPro" id="IPR020846">
    <property type="entry name" value="MFS_dom"/>
</dbReference>
<accession>A0A9X1WC88</accession>
<feature type="transmembrane region" description="Helical" evidence="5">
    <location>
        <begin position="114"/>
        <end position="133"/>
    </location>
</feature>
<dbReference type="Pfam" id="PF07690">
    <property type="entry name" value="MFS_1"/>
    <property type="match status" value="1"/>
</dbReference>
<dbReference type="PANTHER" id="PTHR42718">
    <property type="entry name" value="MAJOR FACILITATOR SUPERFAMILY MULTIDRUG TRANSPORTER MFSC"/>
    <property type="match status" value="1"/>
</dbReference>
<dbReference type="Proteomes" id="UP001139488">
    <property type="component" value="Unassembled WGS sequence"/>
</dbReference>
<feature type="transmembrane region" description="Helical" evidence="5">
    <location>
        <begin position="208"/>
        <end position="230"/>
    </location>
</feature>
<evidence type="ECO:0000256" key="2">
    <source>
        <dbReference type="ARBA" id="ARBA00022692"/>
    </source>
</evidence>
<dbReference type="PANTHER" id="PTHR42718:SF39">
    <property type="entry name" value="ACTINORHODIN TRANSPORTER-RELATED"/>
    <property type="match status" value="1"/>
</dbReference>
<evidence type="ECO:0000256" key="4">
    <source>
        <dbReference type="ARBA" id="ARBA00023136"/>
    </source>
</evidence>
<feature type="transmembrane region" description="Helical" evidence="5">
    <location>
        <begin position="356"/>
        <end position="376"/>
    </location>
</feature>
<reference evidence="7" key="1">
    <citation type="submission" date="2021-11" db="EMBL/GenBank/DDBJ databases">
        <title>Vibrio ZSDE26 sp. nov. and Vibrio ZSDZ34 sp. nov., isolated from coastal seawater in Qingdao.</title>
        <authorList>
            <person name="Zhang P."/>
        </authorList>
    </citation>
    <scope>NUCLEOTIDE SEQUENCE</scope>
    <source>
        <strain evidence="7">ZSDZ34</strain>
    </source>
</reference>
<evidence type="ECO:0000259" key="6">
    <source>
        <dbReference type="PROSITE" id="PS50850"/>
    </source>
</evidence>
<proteinExistence type="predicted"/>
<keyword evidence="8" id="KW-1185">Reference proteome</keyword>
<evidence type="ECO:0000313" key="7">
    <source>
        <dbReference type="EMBL" id="MCJ2378217.1"/>
    </source>
</evidence>
<comment type="subcellular location">
    <subcellularLocation>
        <location evidence="1">Membrane</location>
        <topology evidence="1">Multi-pass membrane protein</topology>
    </subcellularLocation>
</comment>
<dbReference type="InterPro" id="IPR036259">
    <property type="entry name" value="MFS_trans_sf"/>
</dbReference>
<feature type="transmembrane region" description="Helical" evidence="5">
    <location>
        <begin position="322"/>
        <end position="344"/>
    </location>
</feature>
<keyword evidence="2 5" id="KW-0812">Transmembrane</keyword>
<dbReference type="Gene3D" id="1.20.1250.20">
    <property type="entry name" value="MFS general substrate transporter like domains"/>
    <property type="match status" value="1"/>
</dbReference>
<feature type="transmembrane region" description="Helical" evidence="5">
    <location>
        <begin position="427"/>
        <end position="445"/>
    </location>
</feature>
<dbReference type="GO" id="GO:0016020">
    <property type="term" value="C:membrane"/>
    <property type="evidence" value="ECO:0007669"/>
    <property type="project" value="UniProtKB-SubCell"/>
</dbReference>
<keyword evidence="4 5" id="KW-0472">Membrane</keyword>
<feature type="transmembrane region" description="Helical" evidence="5">
    <location>
        <begin position="290"/>
        <end position="310"/>
    </location>
</feature>
<feature type="transmembrane region" description="Helical" evidence="5">
    <location>
        <begin position="63"/>
        <end position="83"/>
    </location>
</feature>
<sequence>MTVSATSVPTPEEKVGLAKWFPLIVLLAAQFSTMADNSGLAISTEALIALHGATMSDIQMANAMYPLIAGAGMIAGGLIGLIIGWKRQMIIGAGLLSVASFGAAFAPNMEILNYVARVGSGLGACLLIPAVLANIAGIYKGKDQAIAFSAIAALVGLASALTPLIFGFILDVASFRVAFSGLGVYCALVMLGSMKLPELPRATFKGKFDVVGVVLAGTGLLCFVTGLLKISDWGLVAPLTDFNIMGLSPALPVVALGGIILKALMVWERRFEAAGNTPLLPRSYVENPQVVVGLVLCATIFLLFGATGFINVSYMQLVAGMSAFASGMALCAFALGMMIGSLGAPAKLGHLSCQRICQLGFIIAAAGTALMFFGFTADGITFWQYISLTVFGIGAGLLASQASIVVTSALSEQDAQQSGGIQATSRNIGQAFGVAILGSVMLFSLTGEIKNGVMEHETLSAETKQIIVETPSLPFVSNDMARELMITAEIPAQEQQAVVAVMAESRLSSVHYALYTLIALMMGGLALCTKLPKRSLMNS</sequence>
<name>A0A9X1WC88_9VIBR</name>
<organism evidence="7 8">
    <name type="scientific">Vibrio gelatinilyticus</name>
    <dbReference type="NCBI Taxonomy" id="2893468"/>
    <lineage>
        <taxon>Bacteria</taxon>
        <taxon>Pseudomonadati</taxon>
        <taxon>Pseudomonadota</taxon>
        <taxon>Gammaproteobacteria</taxon>
        <taxon>Vibrionales</taxon>
        <taxon>Vibrionaceae</taxon>
        <taxon>Vibrio</taxon>
    </lineage>
</organism>
<dbReference type="AlphaFoldDB" id="A0A9X1WC88"/>
<evidence type="ECO:0000313" key="8">
    <source>
        <dbReference type="Proteomes" id="UP001139488"/>
    </source>
</evidence>
<keyword evidence="3 5" id="KW-1133">Transmembrane helix</keyword>
<feature type="domain" description="Major facilitator superfamily (MFS) profile" evidence="6">
    <location>
        <begin position="22"/>
        <end position="506"/>
    </location>
</feature>
<dbReference type="EMBL" id="JAJNNZ010000014">
    <property type="protein sequence ID" value="MCJ2378217.1"/>
    <property type="molecule type" value="Genomic_DNA"/>
</dbReference>
<dbReference type="SUPFAM" id="SSF103473">
    <property type="entry name" value="MFS general substrate transporter"/>
    <property type="match status" value="1"/>
</dbReference>
<gene>
    <name evidence="7" type="ORF">LNL84_15475</name>
</gene>
<comment type="caution">
    <text evidence="7">The sequence shown here is derived from an EMBL/GenBank/DDBJ whole genome shotgun (WGS) entry which is preliminary data.</text>
</comment>
<feature type="transmembrane region" description="Helical" evidence="5">
    <location>
        <begin position="382"/>
        <end position="406"/>
    </location>
</feature>
<protein>
    <submittedName>
        <fullName evidence="7">MFS transporter</fullName>
    </submittedName>
</protein>
<evidence type="ECO:0000256" key="1">
    <source>
        <dbReference type="ARBA" id="ARBA00004141"/>
    </source>
</evidence>
<feature type="transmembrane region" description="Helical" evidence="5">
    <location>
        <begin position="512"/>
        <end position="529"/>
    </location>
</feature>
<feature type="transmembrane region" description="Helical" evidence="5">
    <location>
        <begin position="90"/>
        <end position="108"/>
    </location>
</feature>
<evidence type="ECO:0000256" key="3">
    <source>
        <dbReference type="ARBA" id="ARBA00022989"/>
    </source>
</evidence>
<dbReference type="Gene3D" id="1.20.1720.10">
    <property type="entry name" value="Multidrug resistance protein D"/>
    <property type="match status" value="1"/>
</dbReference>
<dbReference type="PROSITE" id="PS50850">
    <property type="entry name" value="MFS"/>
    <property type="match status" value="1"/>
</dbReference>
<feature type="transmembrane region" description="Helical" evidence="5">
    <location>
        <begin position="175"/>
        <end position="196"/>
    </location>
</feature>
<dbReference type="RefSeq" id="WP_244358455.1">
    <property type="nucleotide sequence ID" value="NZ_JAJNNZ010000014.1"/>
</dbReference>
<feature type="transmembrane region" description="Helical" evidence="5">
    <location>
        <begin position="242"/>
        <end position="261"/>
    </location>
</feature>